<feature type="region of interest" description="Disordered" evidence="2">
    <location>
        <begin position="34"/>
        <end position="55"/>
    </location>
</feature>
<dbReference type="PANTHER" id="PTHR10566">
    <property type="entry name" value="CHAPERONE-ACTIVITY OF BC1 COMPLEX CABC1 -RELATED"/>
    <property type="match status" value="1"/>
</dbReference>
<dbReference type="PROSITE" id="PS50011">
    <property type="entry name" value="PROTEIN_KINASE_DOM"/>
    <property type="match status" value="1"/>
</dbReference>
<evidence type="ECO:0000256" key="3">
    <source>
        <dbReference type="SAM" id="Phobius"/>
    </source>
</evidence>
<dbReference type="RefSeq" id="WP_246514802.1">
    <property type="nucleotide sequence ID" value="NZ_CP061799.1"/>
</dbReference>
<dbReference type="Proteomes" id="UP000663720">
    <property type="component" value="Chromosome"/>
</dbReference>
<sequence>MKGIRRFSVITRVLARHGFEDILDRILGRSPDKEISGDARDHDIDKSGHGKTSFPSPIRIRQVLEELGPSFIKLGQIMSVRADIFPPEYIEEFKKLQDQVQPVSFDEIRTVIETESGQRLNRFFADFSKKSIAVASVAQVHSAVLLTGQKAAVKVIRPGIEKKIREDISLMYYFAEKIEKTFEIGRVIGFVNLVKEFERTIFRELDMFIEAGNIEKFAANFKNNNEIYTGRVWWEFSSKSVLVMEYIEGVKMDQVAEIRAMGIDPKEVAMIGLRSFSMQLMEFGFFHADPHPANTIVMPDGRVSLVDFGIIGYLDEETMMQIANLFLGYAEHDYDMVMDALKDAGLIHEGIDLKSFKVDLKDMSEPFYGRSLQSISVKDVYDQVMALVLKYQIRMPRNLLLLFKTFIQTEGLGKILGSDASLLEVSRPYAKRLLQKGYDARKILKNLGKDARTFAGYLKLMPGFIHDIFKRTAQGKHGIEIRIQGLESMTKRMEMGLNRAIVGIIISASTIAGSLVLSSPEKVIEFNLINHTISLTSILGVTGYTIATVLGIWLIISIFRSGKM</sequence>
<feature type="compositionally biased region" description="Basic and acidic residues" evidence="2">
    <location>
        <begin position="34"/>
        <end position="48"/>
    </location>
</feature>
<keyword evidence="3" id="KW-1133">Transmembrane helix</keyword>
<keyword evidence="6" id="KW-1185">Reference proteome</keyword>
<dbReference type="PANTHER" id="PTHR10566:SF113">
    <property type="entry name" value="PROTEIN ACTIVITY OF BC1 COMPLEX KINASE 7, CHLOROPLASTIC"/>
    <property type="match status" value="1"/>
</dbReference>
<reference evidence="5" key="1">
    <citation type="journal article" date="2021" name="Microb. Physiol.">
        <title>Proteogenomic Insights into the Physiology of Marine, Sulfate-Reducing, Filamentous Desulfonema limicola and Desulfonema magnum.</title>
        <authorList>
            <person name="Schnaars V."/>
            <person name="Wohlbrand L."/>
            <person name="Scheve S."/>
            <person name="Hinrichs C."/>
            <person name="Reinhardt R."/>
            <person name="Rabus R."/>
        </authorList>
    </citation>
    <scope>NUCLEOTIDE SEQUENCE</scope>
    <source>
        <strain evidence="5">5ac10</strain>
    </source>
</reference>
<evidence type="ECO:0000313" key="6">
    <source>
        <dbReference type="Proteomes" id="UP000663720"/>
    </source>
</evidence>
<dbReference type="SUPFAM" id="SSF56112">
    <property type="entry name" value="Protein kinase-like (PK-like)"/>
    <property type="match status" value="1"/>
</dbReference>
<dbReference type="CDD" id="cd05121">
    <property type="entry name" value="ABC1_ADCK3-like"/>
    <property type="match status" value="1"/>
</dbReference>
<dbReference type="Pfam" id="PF03109">
    <property type="entry name" value="ABC1"/>
    <property type="match status" value="1"/>
</dbReference>
<gene>
    <name evidence="5" type="primary">ubiB</name>
    <name evidence="5" type="ORF">dnl_54420</name>
</gene>
<feature type="transmembrane region" description="Helical" evidence="3">
    <location>
        <begin position="537"/>
        <end position="559"/>
    </location>
</feature>
<organism evidence="5 6">
    <name type="scientific">Desulfonema limicola</name>
    <dbReference type="NCBI Taxonomy" id="45656"/>
    <lineage>
        <taxon>Bacteria</taxon>
        <taxon>Pseudomonadati</taxon>
        <taxon>Thermodesulfobacteriota</taxon>
        <taxon>Desulfobacteria</taxon>
        <taxon>Desulfobacterales</taxon>
        <taxon>Desulfococcaceae</taxon>
        <taxon>Desulfonema</taxon>
    </lineage>
</organism>
<dbReference type="InterPro" id="IPR000719">
    <property type="entry name" value="Prot_kinase_dom"/>
</dbReference>
<proteinExistence type="inferred from homology"/>
<feature type="transmembrane region" description="Helical" evidence="3">
    <location>
        <begin position="497"/>
        <end position="517"/>
    </location>
</feature>
<evidence type="ECO:0000259" key="4">
    <source>
        <dbReference type="PROSITE" id="PS50011"/>
    </source>
</evidence>
<name>A0A975BD96_9BACT</name>
<dbReference type="GO" id="GO:0005524">
    <property type="term" value="F:ATP binding"/>
    <property type="evidence" value="ECO:0007669"/>
    <property type="project" value="InterPro"/>
</dbReference>
<evidence type="ECO:0000256" key="2">
    <source>
        <dbReference type="SAM" id="MobiDB-lite"/>
    </source>
</evidence>
<evidence type="ECO:0000256" key="1">
    <source>
        <dbReference type="ARBA" id="ARBA00009670"/>
    </source>
</evidence>
<comment type="similarity">
    <text evidence="1">Belongs to the protein kinase superfamily. ADCK protein kinase family.</text>
</comment>
<dbReference type="GO" id="GO:0004672">
    <property type="term" value="F:protein kinase activity"/>
    <property type="evidence" value="ECO:0007669"/>
    <property type="project" value="InterPro"/>
</dbReference>
<dbReference type="InterPro" id="IPR011009">
    <property type="entry name" value="Kinase-like_dom_sf"/>
</dbReference>
<dbReference type="EMBL" id="CP061799">
    <property type="protein sequence ID" value="QTA83049.1"/>
    <property type="molecule type" value="Genomic_DNA"/>
</dbReference>
<dbReference type="KEGG" id="dli:dnl_54420"/>
<evidence type="ECO:0000313" key="5">
    <source>
        <dbReference type="EMBL" id="QTA83049.1"/>
    </source>
</evidence>
<keyword evidence="3" id="KW-0472">Membrane</keyword>
<dbReference type="AlphaFoldDB" id="A0A975BD96"/>
<accession>A0A975BD96</accession>
<dbReference type="Gene3D" id="1.10.510.10">
    <property type="entry name" value="Transferase(Phosphotransferase) domain 1"/>
    <property type="match status" value="1"/>
</dbReference>
<keyword evidence="3" id="KW-0812">Transmembrane</keyword>
<dbReference type="InterPro" id="IPR004147">
    <property type="entry name" value="ABC1_dom"/>
</dbReference>
<feature type="domain" description="Protein kinase" evidence="4">
    <location>
        <begin position="126"/>
        <end position="444"/>
    </location>
</feature>
<protein>
    <recommendedName>
        <fullName evidence="4">Protein kinase domain-containing protein</fullName>
    </recommendedName>
</protein>
<dbReference type="InterPro" id="IPR050154">
    <property type="entry name" value="UbiB_kinase"/>
</dbReference>